<name>A0AA38C109_TAXCH</name>
<gene>
    <name evidence="1" type="ORF">KI387_043233</name>
</gene>
<dbReference type="Proteomes" id="UP000824469">
    <property type="component" value="Unassembled WGS sequence"/>
</dbReference>
<evidence type="ECO:0000313" key="1">
    <source>
        <dbReference type="EMBL" id="KAH9291572.1"/>
    </source>
</evidence>
<comment type="caution">
    <text evidence="1">The sequence shown here is derived from an EMBL/GenBank/DDBJ whole genome shotgun (WGS) entry which is preliminary data.</text>
</comment>
<feature type="non-terminal residue" evidence="1">
    <location>
        <position position="1"/>
    </location>
</feature>
<dbReference type="EMBL" id="JAHRHJ020003530">
    <property type="protein sequence ID" value="KAH9291572.1"/>
    <property type="molecule type" value="Genomic_DNA"/>
</dbReference>
<protein>
    <submittedName>
        <fullName evidence="1">Uncharacterized protein</fullName>
    </submittedName>
</protein>
<accession>A0AA38C109</accession>
<keyword evidence="2" id="KW-1185">Reference proteome</keyword>
<reference evidence="1 2" key="1">
    <citation type="journal article" date="2021" name="Nat. Plants">
        <title>The Taxus genome provides insights into paclitaxel biosynthesis.</title>
        <authorList>
            <person name="Xiong X."/>
            <person name="Gou J."/>
            <person name="Liao Q."/>
            <person name="Li Y."/>
            <person name="Zhou Q."/>
            <person name="Bi G."/>
            <person name="Li C."/>
            <person name="Du R."/>
            <person name="Wang X."/>
            <person name="Sun T."/>
            <person name="Guo L."/>
            <person name="Liang H."/>
            <person name="Lu P."/>
            <person name="Wu Y."/>
            <person name="Zhang Z."/>
            <person name="Ro D.K."/>
            <person name="Shang Y."/>
            <person name="Huang S."/>
            <person name="Yan J."/>
        </authorList>
    </citation>
    <scope>NUCLEOTIDE SEQUENCE [LARGE SCALE GENOMIC DNA]</scope>
    <source>
        <strain evidence="1">Ta-2019</strain>
    </source>
</reference>
<sequence>PTDDMFVEGINLQKWVGMNFPNQIIEVVDGNLLRDANELELSMALACLTQFMQ</sequence>
<evidence type="ECO:0000313" key="2">
    <source>
        <dbReference type="Proteomes" id="UP000824469"/>
    </source>
</evidence>
<dbReference type="AlphaFoldDB" id="A0AA38C109"/>
<feature type="non-terminal residue" evidence="1">
    <location>
        <position position="53"/>
    </location>
</feature>
<organism evidence="1 2">
    <name type="scientific">Taxus chinensis</name>
    <name type="common">Chinese yew</name>
    <name type="synonym">Taxus wallichiana var. chinensis</name>
    <dbReference type="NCBI Taxonomy" id="29808"/>
    <lineage>
        <taxon>Eukaryota</taxon>
        <taxon>Viridiplantae</taxon>
        <taxon>Streptophyta</taxon>
        <taxon>Embryophyta</taxon>
        <taxon>Tracheophyta</taxon>
        <taxon>Spermatophyta</taxon>
        <taxon>Pinopsida</taxon>
        <taxon>Pinidae</taxon>
        <taxon>Conifers II</taxon>
        <taxon>Cupressales</taxon>
        <taxon>Taxaceae</taxon>
        <taxon>Taxus</taxon>
    </lineage>
</organism>
<proteinExistence type="predicted"/>